<dbReference type="InterPro" id="IPR053714">
    <property type="entry name" value="Iso_Racemase_Enz_sf"/>
</dbReference>
<evidence type="ECO:0008006" key="4">
    <source>
        <dbReference type="Google" id="ProtNLM"/>
    </source>
</evidence>
<dbReference type="Gene3D" id="3.40.50.12500">
    <property type="match status" value="1"/>
</dbReference>
<dbReference type="STRING" id="1202450.B586_18415"/>
<evidence type="ECO:0000313" key="2">
    <source>
        <dbReference type="EMBL" id="KLO35642.1"/>
    </source>
</evidence>
<dbReference type="OrthoDB" id="9791723at2"/>
<proteinExistence type="inferred from homology"/>
<comment type="similarity">
    <text evidence="1">Belongs to the HyuE racemase family.</text>
</comment>
<dbReference type="PATRIC" id="fig|29311.18.peg.1203"/>
<keyword evidence="3" id="KW-1185">Reference proteome</keyword>
<dbReference type="InterPro" id="IPR015942">
    <property type="entry name" value="Asp/Glu/hydantoin_racemase"/>
</dbReference>
<dbReference type="GO" id="GO:0047661">
    <property type="term" value="F:amino-acid racemase activity"/>
    <property type="evidence" value="ECO:0007669"/>
    <property type="project" value="InterPro"/>
</dbReference>
<protein>
    <recommendedName>
        <fullName evidence="4">Hydantoin racemase</fullName>
    </recommendedName>
</protein>
<accession>A0A0I9UGW8</accession>
<dbReference type="Pfam" id="PF01177">
    <property type="entry name" value="Asp_Glu_race"/>
    <property type="match status" value="1"/>
</dbReference>
<dbReference type="AlphaFoldDB" id="A0A0I9UGW8"/>
<evidence type="ECO:0000313" key="3">
    <source>
        <dbReference type="Proteomes" id="UP000036334"/>
    </source>
</evidence>
<name>A0A0I9UGW8_9MYCO</name>
<sequence length="272" mass="29906">MKIWLQKHIVAGRLSLLDDWYQQHISAVVDPGTEVVIHTLPRRTYSTDTPYDYVQYGVIALRFNQYFAETAAQAEREGYDAWVIAAGQDPGLSAARSMATIPTLGLGRTASNYCAQHDIRFSFIGMVPGLREPIIENVRRYRADHLLASYELIPGSITATTLAVNGDPEQFLDEFAAAAGHASSAGAQVLIPATGLPAEIMWHYRVREVAGLPLLDPLGLLLKSAETEVRLRAAHCTARPSTGYWFARPDAEVLAHIDSVFASNHIERGYSA</sequence>
<dbReference type="RefSeq" id="WP_047315573.1">
    <property type="nucleotide sequence ID" value="NZ_LDPQ01000014.1"/>
</dbReference>
<comment type="caution">
    <text evidence="2">The sequence shown here is derived from an EMBL/GenBank/DDBJ whole genome shotgun (WGS) entry which is preliminary data.</text>
</comment>
<dbReference type="Proteomes" id="UP000036334">
    <property type="component" value="Unassembled WGS sequence"/>
</dbReference>
<reference evidence="2 3" key="1">
    <citation type="submission" date="2015-05" db="EMBL/GenBank/DDBJ databases">
        <title>Genome sequence of Mycobacterium haemophilum.</title>
        <authorList>
            <person name="Greninger A.L."/>
            <person name="Cunningham G."/>
            <person name="Miller S."/>
        </authorList>
    </citation>
    <scope>NUCLEOTIDE SEQUENCE [LARGE SCALE GENOMIC DNA]</scope>
    <source>
        <strain evidence="3">UC1</strain>
    </source>
</reference>
<organism evidence="2 3">
    <name type="scientific">Mycobacterium haemophilum</name>
    <dbReference type="NCBI Taxonomy" id="29311"/>
    <lineage>
        <taxon>Bacteria</taxon>
        <taxon>Bacillati</taxon>
        <taxon>Actinomycetota</taxon>
        <taxon>Actinomycetes</taxon>
        <taxon>Mycobacteriales</taxon>
        <taxon>Mycobacteriaceae</taxon>
        <taxon>Mycobacterium</taxon>
    </lineage>
</organism>
<gene>
    <name evidence="2" type="ORF">ABH38_15070</name>
</gene>
<evidence type="ECO:0000256" key="1">
    <source>
        <dbReference type="ARBA" id="ARBA00038414"/>
    </source>
</evidence>
<dbReference type="EMBL" id="LDPR01000013">
    <property type="protein sequence ID" value="KLO35642.1"/>
    <property type="molecule type" value="Genomic_DNA"/>
</dbReference>